<protein>
    <submittedName>
        <fullName evidence="1">Uncharacterized protein</fullName>
    </submittedName>
</protein>
<reference evidence="1" key="1">
    <citation type="journal article" date="2015" name="Nature">
        <title>Complex archaea that bridge the gap between prokaryotes and eukaryotes.</title>
        <authorList>
            <person name="Spang A."/>
            <person name="Saw J.H."/>
            <person name="Jorgensen S.L."/>
            <person name="Zaremba-Niedzwiedzka K."/>
            <person name="Martijn J."/>
            <person name="Lind A.E."/>
            <person name="van Eijk R."/>
            <person name="Schleper C."/>
            <person name="Guy L."/>
            <person name="Ettema T.J."/>
        </authorList>
    </citation>
    <scope>NUCLEOTIDE SEQUENCE</scope>
</reference>
<dbReference type="EMBL" id="LAZR01054733">
    <property type="protein sequence ID" value="KKK77903.1"/>
    <property type="molecule type" value="Genomic_DNA"/>
</dbReference>
<comment type="caution">
    <text evidence="1">The sequence shown here is derived from an EMBL/GenBank/DDBJ whole genome shotgun (WGS) entry which is preliminary data.</text>
</comment>
<organism evidence="1">
    <name type="scientific">marine sediment metagenome</name>
    <dbReference type="NCBI Taxonomy" id="412755"/>
    <lineage>
        <taxon>unclassified sequences</taxon>
        <taxon>metagenomes</taxon>
        <taxon>ecological metagenomes</taxon>
    </lineage>
</organism>
<evidence type="ECO:0000313" key="1">
    <source>
        <dbReference type="EMBL" id="KKK77903.1"/>
    </source>
</evidence>
<name>A0A0F8Y978_9ZZZZ</name>
<dbReference type="AlphaFoldDB" id="A0A0F8Y978"/>
<sequence>MCELSARNSSSWLRRLLGIKRNKRRVAVKSPLVLRSERARREAGIVEVEVPNKIGGRIIMLADELQKRKDKRTRT</sequence>
<proteinExistence type="predicted"/>
<gene>
    <name evidence="1" type="ORF">LCGC14_2848900</name>
</gene>
<accession>A0A0F8Y978</accession>